<sequence length="356" mass="40632">MIAEIYGAIAFCMATSGLILNFLLIWLILCFTMKEMQIYNRILLQTCIVDITAISLFALVQPVYVSDNGVGTIWEYGPTHYLPNPWQCIVFMFTAFMLRITTMNICSVFAYRYLTLVWGITIRWKHHIALLIIFMSPVVVLNVCSYITNQPTPENEHLTNYVLAKTLELSNDTMQTYVVGMRSRVRNFKILFKKIIQLTPLSGFVSNFATVLTFSSYFIVIAFGVCIQYHVYKKCKGAAFAKMRNMNRQVTMVLVAQALLPLITFFPQLMTNMSVFFTMPGLFTSVAGMFLGTTLSATISVMNPIVTILSVRNYRRLIFRCKNGEENQDKVVPLPPTTMTVPHNRVVINETWATRK</sequence>
<dbReference type="EMBL" id="CAVMJV010000075">
    <property type="protein sequence ID" value="CAK5088978.1"/>
    <property type="molecule type" value="Genomic_DNA"/>
</dbReference>
<gene>
    <name evidence="1" type="ORF">MENTE1834_LOCUS36672</name>
</gene>
<accession>A0ACB1ACS5</accession>
<name>A0ACB1ACS5_MELEN</name>
<organism evidence="1 2">
    <name type="scientific">Meloidogyne enterolobii</name>
    <name type="common">Root-knot nematode worm</name>
    <name type="synonym">Meloidogyne mayaguensis</name>
    <dbReference type="NCBI Taxonomy" id="390850"/>
    <lineage>
        <taxon>Eukaryota</taxon>
        <taxon>Metazoa</taxon>
        <taxon>Ecdysozoa</taxon>
        <taxon>Nematoda</taxon>
        <taxon>Chromadorea</taxon>
        <taxon>Rhabditida</taxon>
        <taxon>Tylenchina</taxon>
        <taxon>Tylenchomorpha</taxon>
        <taxon>Tylenchoidea</taxon>
        <taxon>Meloidogynidae</taxon>
        <taxon>Meloidogyninae</taxon>
        <taxon>Meloidogyne</taxon>
    </lineage>
</organism>
<protein>
    <submittedName>
        <fullName evidence="1">Uncharacterized protein</fullName>
    </submittedName>
</protein>
<evidence type="ECO:0000313" key="2">
    <source>
        <dbReference type="Proteomes" id="UP001497535"/>
    </source>
</evidence>
<dbReference type="Proteomes" id="UP001497535">
    <property type="component" value="Unassembled WGS sequence"/>
</dbReference>
<reference evidence="1" key="1">
    <citation type="submission" date="2023-11" db="EMBL/GenBank/DDBJ databases">
        <authorList>
            <person name="Poullet M."/>
        </authorList>
    </citation>
    <scope>NUCLEOTIDE SEQUENCE</scope>
    <source>
        <strain evidence="1">E1834</strain>
    </source>
</reference>
<evidence type="ECO:0000313" key="1">
    <source>
        <dbReference type="EMBL" id="CAK5088978.1"/>
    </source>
</evidence>
<comment type="caution">
    <text evidence="1">The sequence shown here is derived from an EMBL/GenBank/DDBJ whole genome shotgun (WGS) entry which is preliminary data.</text>
</comment>
<keyword evidence="2" id="KW-1185">Reference proteome</keyword>
<proteinExistence type="predicted"/>